<name>A0ABP8TJB0_9ACTN</name>
<dbReference type="Pfam" id="PF13599">
    <property type="entry name" value="Pentapeptide_4"/>
    <property type="match status" value="1"/>
</dbReference>
<evidence type="ECO:0000313" key="1">
    <source>
        <dbReference type="EMBL" id="GAA4606942.1"/>
    </source>
</evidence>
<reference evidence="2" key="1">
    <citation type="journal article" date="2019" name="Int. J. Syst. Evol. Microbiol.">
        <title>The Global Catalogue of Microorganisms (GCM) 10K type strain sequencing project: providing services to taxonomists for standard genome sequencing and annotation.</title>
        <authorList>
            <consortium name="The Broad Institute Genomics Platform"/>
            <consortium name="The Broad Institute Genome Sequencing Center for Infectious Disease"/>
            <person name="Wu L."/>
            <person name="Ma J."/>
        </authorList>
    </citation>
    <scope>NUCLEOTIDE SEQUENCE [LARGE SCALE GENOMIC DNA]</scope>
    <source>
        <strain evidence="2">JCM 17938</strain>
    </source>
</reference>
<comment type="caution">
    <text evidence="1">The sequence shown here is derived from an EMBL/GenBank/DDBJ whole genome shotgun (WGS) entry which is preliminary data.</text>
</comment>
<protein>
    <recommendedName>
        <fullName evidence="3">Pentapeptide repeat-containing protein</fullName>
    </recommendedName>
</protein>
<dbReference type="InterPro" id="IPR051082">
    <property type="entry name" value="Pentapeptide-BTB/POZ_domain"/>
</dbReference>
<dbReference type="InterPro" id="IPR001646">
    <property type="entry name" value="5peptide_repeat"/>
</dbReference>
<keyword evidence="2" id="KW-1185">Reference proteome</keyword>
<sequence>MTGILAAGTDRPGAPHSGVAWAERTPVRVGDDVRRYARAMPNSRPPTRLREPAAPRLPSRLTRVAVPDQPLGDDQVLLSLELYDGGWAGTQAEDVEVNRCRFADAQIPGVVLPRARLEDVEMTRSDLANLQIIDGRMFTTRLANSRLTGLAWIDCSLRDMVFTDCRANLARFRMSTLRDVIFRDCDLTEASFQAATLNGVLFENCRLTGTQFSQAKVIDARFKDCDLSGVGGVESLRGATVSSADAQSLVWALASAFGIRIED</sequence>
<dbReference type="PANTHER" id="PTHR14136">
    <property type="entry name" value="BTB_POZ DOMAIN-CONTAINING PROTEIN KCTD9"/>
    <property type="match status" value="1"/>
</dbReference>
<gene>
    <name evidence="1" type="ORF">GCM10023195_25760</name>
</gene>
<dbReference type="EMBL" id="BAABHJ010000005">
    <property type="protein sequence ID" value="GAA4606942.1"/>
    <property type="molecule type" value="Genomic_DNA"/>
</dbReference>
<dbReference type="Proteomes" id="UP001500212">
    <property type="component" value="Unassembled WGS sequence"/>
</dbReference>
<organism evidence="1 2">
    <name type="scientific">Actinoallomurus liliacearum</name>
    <dbReference type="NCBI Taxonomy" id="1080073"/>
    <lineage>
        <taxon>Bacteria</taxon>
        <taxon>Bacillati</taxon>
        <taxon>Actinomycetota</taxon>
        <taxon>Actinomycetes</taxon>
        <taxon>Streptosporangiales</taxon>
        <taxon>Thermomonosporaceae</taxon>
        <taxon>Actinoallomurus</taxon>
    </lineage>
</organism>
<evidence type="ECO:0000313" key="2">
    <source>
        <dbReference type="Proteomes" id="UP001500212"/>
    </source>
</evidence>
<dbReference type="PANTHER" id="PTHR14136:SF17">
    <property type="entry name" value="BTB_POZ DOMAIN-CONTAINING PROTEIN KCTD9"/>
    <property type="match status" value="1"/>
</dbReference>
<evidence type="ECO:0008006" key="3">
    <source>
        <dbReference type="Google" id="ProtNLM"/>
    </source>
</evidence>
<accession>A0ABP8TJB0</accession>
<proteinExistence type="predicted"/>
<dbReference type="SUPFAM" id="SSF141571">
    <property type="entry name" value="Pentapeptide repeat-like"/>
    <property type="match status" value="1"/>
</dbReference>
<dbReference type="Gene3D" id="2.160.20.80">
    <property type="entry name" value="E3 ubiquitin-protein ligase SopA"/>
    <property type="match status" value="1"/>
</dbReference>